<dbReference type="AlphaFoldDB" id="A0AAD9B324"/>
<feature type="domain" description="Transposable element P transposase-like RNase H C-terminal" evidence="3">
    <location>
        <begin position="151"/>
        <end position="185"/>
    </location>
</feature>
<sequence length="340" mass="37976">MMDACHMLKLTRNMLQAYSPIRSITGSINWRYIVHLNNVQKKSGLHAANRVTDKHVSLAAQTLSNSVVVALRTLREMGYAEFKDFHKMLCPVCIEFMRCPILLHRVHKVFLFPQMQVSKWFLSILGFIINIDMLMLIVPVLLEGQRYVLTYRFSQDHLELLFNSIRASGGWNNNPNASQFKYIFRKLMARCGVVKPSSKGNVTAQDDTESLPAVAMSSAAQSYHIDTSTNLSAVDMSSAEEGEDLPSPFADIPALVHDHSYLPTCFDGLVDNALVYISGFVVRRTFKKLSCDVCRASLVTDAASASKDKSYHLLTLRNNGGLVIPSEGTKLTKAVLFKGH</sequence>
<keyword evidence="5" id="KW-1185">Reference proteome</keyword>
<dbReference type="EMBL" id="JASDAP010000082">
    <property type="protein sequence ID" value="KAK1875726.1"/>
    <property type="molecule type" value="Genomic_DNA"/>
</dbReference>
<evidence type="ECO:0000259" key="2">
    <source>
        <dbReference type="Pfam" id="PF21788"/>
    </source>
</evidence>
<dbReference type="Proteomes" id="UP001228049">
    <property type="component" value="Unassembled WGS sequence"/>
</dbReference>
<dbReference type="PANTHER" id="PTHR47577">
    <property type="entry name" value="THAP DOMAIN-CONTAINING PROTEIN 6"/>
    <property type="match status" value="1"/>
</dbReference>
<evidence type="ECO:0000259" key="3">
    <source>
        <dbReference type="Pfam" id="PF21789"/>
    </source>
</evidence>
<comment type="caution">
    <text evidence="4">The sequence shown here is derived from an EMBL/GenBank/DDBJ whole genome shotgun (WGS) entry which is preliminary data.</text>
</comment>
<dbReference type="InterPro" id="IPR048367">
    <property type="entry name" value="TNP-like_RNaseH_C"/>
</dbReference>
<evidence type="ECO:0000256" key="1">
    <source>
        <dbReference type="SAM" id="Phobius"/>
    </source>
</evidence>
<evidence type="ECO:0000313" key="5">
    <source>
        <dbReference type="Proteomes" id="UP001228049"/>
    </source>
</evidence>
<organism evidence="4 5">
    <name type="scientific">Dissostichus eleginoides</name>
    <name type="common">Patagonian toothfish</name>
    <name type="synonym">Dissostichus amissus</name>
    <dbReference type="NCBI Taxonomy" id="100907"/>
    <lineage>
        <taxon>Eukaryota</taxon>
        <taxon>Metazoa</taxon>
        <taxon>Chordata</taxon>
        <taxon>Craniata</taxon>
        <taxon>Vertebrata</taxon>
        <taxon>Euteleostomi</taxon>
        <taxon>Actinopterygii</taxon>
        <taxon>Neopterygii</taxon>
        <taxon>Teleostei</taxon>
        <taxon>Neoteleostei</taxon>
        <taxon>Acanthomorphata</taxon>
        <taxon>Eupercaria</taxon>
        <taxon>Perciformes</taxon>
        <taxon>Notothenioidei</taxon>
        <taxon>Nototheniidae</taxon>
        <taxon>Dissostichus</taxon>
    </lineage>
</organism>
<keyword evidence="1" id="KW-1133">Transmembrane helix</keyword>
<dbReference type="InterPro" id="IPR048366">
    <property type="entry name" value="TNP-like_GBD"/>
</dbReference>
<accession>A0AAD9B324</accession>
<protein>
    <submittedName>
        <fullName evidence="4">DNA transposase THAP9</fullName>
    </submittedName>
</protein>
<keyword evidence="1" id="KW-0812">Transmembrane</keyword>
<name>A0AAD9B324_DISEL</name>
<reference evidence="4" key="1">
    <citation type="submission" date="2023-04" db="EMBL/GenBank/DDBJ databases">
        <title>Chromosome-level genome of Chaenocephalus aceratus.</title>
        <authorList>
            <person name="Park H."/>
        </authorList>
    </citation>
    <scope>NUCLEOTIDE SEQUENCE</scope>
    <source>
        <strain evidence="4">DE</strain>
        <tissue evidence="4">Muscle</tissue>
    </source>
</reference>
<evidence type="ECO:0000313" key="4">
    <source>
        <dbReference type="EMBL" id="KAK1875726.1"/>
    </source>
</evidence>
<gene>
    <name evidence="4" type="ORF">KUDE01_015657</name>
</gene>
<feature type="domain" description="Transposable element P transposase-like GTP-binding insertion" evidence="2">
    <location>
        <begin position="5"/>
        <end position="86"/>
    </location>
</feature>
<proteinExistence type="predicted"/>
<dbReference type="Pfam" id="PF21788">
    <property type="entry name" value="TNP-like_GBD"/>
    <property type="match status" value="1"/>
</dbReference>
<feature type="transmembrane region" description="Helical" evidence="1">
    <location>
        <begin position="120"/>
        <end position="142"/>
    </location>
</feature>
<dbReference type="PANTHER" id="PTHR47577:SF2">
    <property type="entry name" value="THAP DOMAIN CONTAINING 9"/>
    <property type="match status" value="1"/>
</dbReference>
<dbReference type="Pfam" id="PF21789">
    <property type="entry name" value="TNP-like_RNaseH_C"/>
    <property type="match status" value="1"/>
</dbReference>
<keyword evidence="1" id="KW-0472">Membrane</keyword>